<dbReference type="Gene3D" id="1.10.10.10">
    <property type="entry name" value="Winged helix-like DNA-binding domain superfamily/Winged helix DNA-binding domain"/>
    <property type="match status" value="1"/>
</dbReference>
<evidence type="ECO:0000313" key="5">
    <source>
        <dbReference type="EMBL" id="MTE01708.1"/>
    </source>
</evidence>
<keyword evidence="1" id="KW-0805">Transcription regulation</keyword>
<dbReference type="InterPro" id="IPR000792">
    <property type="entry name" value="Tscrpt_reg_LuxR_C"/>
</dbReference>
<dbReference type="GO" id="GO:0003677">
    <property type="term" value="F:DNA binding"/>
    <property type="evidence" value="ECO:0007669"/>
    <property type="project" value="UniProtKB-KW"/>
</dbReference>
<dbReference type="AlphaFoldDB" id="A0A6L6HWL0"/>
<dbReference type="Pfam" id="PF03472">
    <property type="entry name" value="Autoind_bind"/>
    <property type="match status" value="1"/>
</dbReference>
<dbReference type="SUPFAM" id="SSF75516">
    <property type="entry name" value="Pheromone-binding domain of LuxR-like quorum-sensing transcription factors"/>
    <property type="match status" value="1"/>
</dbReference>
<dbReference type="EMBL" id="WMBT01000013">
    <property type="protein sequence ID" value="MTE01708.1"/>
    <property type="molecule type" value="Genomic_DNA"/>
</dbReference>
<evidence type="ECO:0000259" key="4">
    <source>
        <dbReference type="PROSITE" id="PS50043"/>
    </source>
</evidence>
<evidence type="ECO:0000313" key="6">
    <source>
        <dbReference type="Proteomes" id="UP000481417"/>
    </source>
</evidence>
<dbReference type="Gene3D" id="3.30.450.80">
    <property type="entry name" value="Transcription factor LuxR-like, autoinducer-binding domain"/>
    <property type="match status" value="1"/>
</dbReference>
<evidence type="ECO:0000256" key="1">
    <source>
        <dbReference type="ARBA" id="ARBA00023015"/>
    </source>
</evidence>
<proteinExistence type="predicted"/>
<dbReference type="RefSeq" id="WP_154765787.1">
    <property type="nucleotide sequence ID" value="NZ_WMBT01000013.1"/>
</dbReference>
<keyword evidence="3" id="KW-0804">Transcription</keyword>
<dbReference type="GO" id="GO:0006355">
    <property type="term" value="P:regulation of DNA-templated transcription"/>
    <property type="evidence" value="ECO:0007669"/>
    <property type="project" value="InterPro"/>
</dbReference>
<dbReference type="Pfam" id="PF00196">
    <property type="entry name" value="GerE"/>
    <property type="match status" value="1"/>
</dbReference>
<reference evidence="5 6" key="1">
    <citation type="submission" date="2019-11" db="EMBL/GenBank/DDBJ databases">
        <authorList>
            <person name="Lang L."/>
        </authorList>
    </citation>
    <scope>NUCLEOTIDE SEQUENCE [LARGE SCALE GENOMIC DNA]</scope>
    <source>
        <strain evidence="5 6">YIM 132242</strain>
    </source>
</reference>
<dbReference type="PRINTS" id="PR00038">
    <property type="entry name" value="HTHLUXR"/>
</dbReference>
<evidence type="ECO:0000256" key="3">
    <source>
        <dbReference type="ARBA" id="ARBA00023163"/>
    </source>
</evidence>
<dbReference type="PROSITE" id="PS50043">
    <property type="entry name" value="HTH_LUXR_2"/>
    <property type="match status" value="1"/>
</dbReference>
<sequence length="206" mass="23260">MLESIIPNHEDELRSLSTYGQVGFVIGFGLRFGQPDFFLNRYPEAWTSLYERENYFFGDPVAAWTIARTGSIRWSEVRFPDPRGIMTQARKHGLKYGATFVVKIDRKRSFLSVARQDRELNEGEMLVLHSKIETWAKLFAKAKVALTDAELQALAAMRDGLRQSEAAEKLQVSVSTLKARLDSAQKKLGAPNTLNAVVLAVRQNLI</sequence>
<accession>A0A6L6HWL0</accession>
<keyword evidence="2" id="KW-0238">DNA-binding</keyword>
<feature type="domain" description="HTH luxR-type" evidence="4">
    <location>
        <begin position="139"/>
        <end position="204"/>
    </location>
</feature>
<protein>
    <recommendedName>
        <fullName evidence="4">HTH luxR-type domain-containing protein</fullName>
    </recommendedName>
</protein>
<dbReference type="InterPro" id="IPR036388">
    <property type="entry name" value="WH-like_DNA-bd_sf"/>
</dbReference>
<dbReference type="Proteomes" id="UP000481417">
    <property type="component" value="Unassembled WGS sequence"/>
</dbReference>
<keyword evidence="6" id="KW-1185">Reference proteome</keyword>
<name>A0A6L6HWL0_9RHOB</name>
<organism evidence="5 6">
    <name type="scientific">Paracoccus lichenicola</name>
    <dbReference type="NCBI Taxonomy" id="2665644"/>
    <lineage>
        <taxon>Bacteria</taxon>
        <taxon>Pseudomonadati</taxon>
        <taxon>Pseudomonadota</taxon>
        <taxon>Alphaproteobacteria</taxon>
        <taxon>Rhodobacterales</taxon>
        <taxon>Paracoccaceae</taxon>
        <taxon>Paracoccus</taxon>
    </lineage>
</organism>
<dbReference type="InterPro" id="IPR036693">
    <property type="entry name" value="TF_LuxR_autoind-bd_dom_sf"/>
</dbReference>
<dbReference type="SUPFAM" id="SSF46894">
    <property type="entry name" value="C-terminal effector domain of the bipartite response regulators"/>
    <property type="match status" value="1"/>
</dbReference>
<dbReference type="InterPro" id="IPR016032">
    <property type="entry name" value="Sig_transdc_resp-reg_C-effctor"/>
</dbReference>
<gene>
    <name evidence="5" type="ORF">GIY56_15570</name>
</gene>
<evidence type="ECO:0000256" key="2">
    <source>
        <dbReference type="ARBA" id="ARBA00023125"/>
    </source>
</evidence>
<dbReference type="InterPro" id="IPR005143">
    <property type="entry name" value="TF_LuxR_autoind-bd_dom"/>
</dbReference>
<dbReference type="SMART" id="SM00421">
    <property type="entry name" value="HTH_LUXR"/>
    <property type="match status" value="1"/>
</dbReference>
<comment type="caution">
    <text evidence="5">The sequence shown here is derived from an EMBL/GenBank/DDBJ whole genome shotgun (WGS) entry which is preliminary data.</text>
</comment>